<dbReference type="PRINTS" id="PR00035">
    <property type="entry name" value="HTHGNTR"/>
</dbReference>
<evidence type="ECO:0000256" key="2">
    <source>
        <dbReference type="ARBA" id="ARBA00023125"/>
    </source>
</evidence>
<dbReference type="InterPro" id="IPR036388">
    <property type="entry name" value="WH-like_DNA-bd_sf"/>
</dbReference>
<protein>
    <submittedName>
        <fullName evidence="5">GntR family transcriptional regulator</fullName>
    </submittedName>
</protein>
<evidence type="ECO:0000256" key="3">
    <source>
        <dbReference type="ARBA" id="ARBA00023163"/>
    </source>
</evidence>
<dbReference type="SUPFAM" id="SSF46785">
    <property type="entry name" value="Winged helix' DNA-binding domain"/>
    <property type="match status" value="1"/>
</dbReference>
<dbReference type="PROSITE" id="PS50949">
    <property type="entry name" value="HTH_GNTR"/>
    <property type="match status" value="1"/>
</dbReference>
<dbReference type="InterPro" id="IPR008920">
    <property type="entry name" value="TF_FadR/GntR_C"/>
</dbReference>
<dbReference type="InterPro" id="IPR000524">
    <property type="entry name" value="Tscrpt_reg_HTH_GntR"/>
</dbReference>
<dbReference type="Pfam" id="PF00392">
    <property type="entry name" value="GntR"/>
    <property type="match status" value="1"/>
</dbReference>
<keyword evidence="2" id="KW-0238">DNA-binding</keyword>
<dbReference type="GO" id="GO:0003677">
    <property type="term" value="F:DNA binding"/>
    <property type="evidence" value="ECO:0007669"/>
    <property type="project" value="UniProtKB-KW"/>
</dbReference>
<dbReference type="SUPFAM" id="SSF48008">
    <property type="entry name" value="GntR ligand-binding domain-like"/>
    <property type="match status" value="1"/>
</dbReference>
<dbReference type="SMART" id="SM00895">
    <property type="entry name" value="FCD"/>
    <property type="match status" value="1"/>
</dbReference>
<dbReference type="Proteomes" id="UP001209317">
    <property type="component" value="Unassembled WGS sequence"/>
</dbReference>
<dbReference type="InterPro" id="IPR011711">
    <property type="entry name" value="GntR_C"/>
</dbReference>
<evidence type="ECO:0000313" key="5">
    <source>
        <dbReference type="EMBL" id="MCU7693871.1"/>
    </source>
</evidence>
<dbReference type="AlphaFoldDB" id="A0AAE3IP34"/>
<organism evidence="5 6">
    <name type="scientific">Haoranjiania flava</name>
    <dbReference type="NCBI Taxonomy" id="1856322"/>
    <lineage>
        <taxon>Bacteria</taxon>
        <taxon>Pseudomonadati</taxon>
        <taxon>Bacteroidota</taxon>
        <taxon>Chitinophagia</taxon>
        <taxon>Chitinophagales</taxon>
        <taxon>Chitinophagaceae</taxon>
        <taxon>Haoranjiania</taxon>
    </lineage>
</organism>
<dbReference type="PANTHER" id="PTHR43537:SF24">
    <property type="entry name" value="GLUCONATE OPERON TRANSCRIPTIONAL REPRESSOR"/>
    <property type="match status" value="1"/>
</dbReference>
<feature type="domain" description="HTH gntR-type" evidence="4">
    <location>
        <begin position="13"/>
        <end position="81"/>
    </location>
</feature>
<dbReference type="Gene3D" id="1.20.120.530">
    <property type="entry name" value="GntR ligand-binding domain-like"/>
    <property type="match status" value="1"/>
</dbReference>
<keyword evidence="1" id="KW-0805">Transcription regulation</keyword>
<dbReference type="EMBL" id="JAOTPL010000005">
    <property type="protein sequence ID" value="MCU7693871.1"/>
    <property type="molecule type" value="Genomic_DNA"/>
</dbReference>
<gene>
    <name evidence="5" type="ORF">OD355_04990</name>
</gene>
<dbReference type="InterPro" id="IPR036390">
    <property type="entry name" value="WH_DNA-bd_sf"/>
</dbReference>
<evidence type="ECO:0000313" key="6">
    <source>
        <dbReference type="Proteomes" id="UP001209317"/>
    </source>
</evidence>
<sequence>MKESIELNKISTKYMAEIVEVKLRDYFKLKQFKPGDSLPTEMEIAQSLGVSRNVVREALSRFKMLGMIETKKKKGMFMSNPDVLGALERVLDPVIIDTATLQDIFELRLVLEMGMADILFLRKKDKDIAELEEIAGKEELSDINFIIQNEIAFHGKLYEMTGNETLKRFQTMLLPIFDYVVRHEKERKKGTVSHKDLVEIMKHGDKNDFKEGMYKHLCPHFERVAKKDFFAD</sequence>
<dbReference type="Pfam" id="PF07729">
    <property type="entry name" value="FCD"/>
    <property type="match status" value="1"/>
</dbReference>
<evidence type="ECO:0000259" key="4">
    <source>
        <dbReference type="PROSITE" id="PS50949"/>
    </source>
</evidence>
<accession>A0AAE3IP34</accession>
<evidence type="ECO:0000256" key="1">
    <source>
        <dbReference type="ARBA" id="ARBA00023015"/>
    </source>
</evidence>
<keyword evidence="3" id="KW-0804">Transcription</keyword>
<name>A0AAE3IP34_9BACT</name>
<dbReference type="Gene3D" id="1.10.10.10">
    <property type="entry name" value="Winged helix-like DNA-binding domain superfamily/Winged helix DNA-binding domain"/>
    <property type="match status" value="1"/>
</dbReference>
<dbReference type="CDD" id="cd07377">
    <property type="entry name" value="WHTH_GntR"/>
    <property type="match status" value="1"/>
</dbReference>
<proteinExistence type="predicted"/>
<comment type="caution">
    <text evidence="5">The sequence shown here is derived from an EMBL/GenBank/DDBJ whole genome shotgun (WGS) entry which is preliminary data.</text>
</comment>
<dbReference type="PANTHER" id="PTHR43537">
    <property type="entry name" value="TRANSCRIPTIONAL REGULATOR, GNTR FAMILY"/>
    <property type="match status" value="1"/>
</dbReference>
<dbReference type="RefSeq" id="WP_263037359.1">
    <property type="nucleotide sequence ID" value="NZ_JAOTPL010000005.1"/>
</dbReference>
<keyword evidence="6" id="KW-1185">Reference proteome</keyword>
<dbReference type="SMART" id="SM00345">
    <property type="entry name" value="HTH_GNTR"/>
    <property type="match status" value="1"/>
</dbReference>
<reference evidence="5" key="1">
    <citation type="submission" date="2022-10" db="EMBL/GenBank/DDBJ databases">
        <authorList>
            <person name="Kim H.S."/>
            <person name="Kim J.-S."/>
            <person name="Suh M.K."/>
            <person name="Eom M.K."/>
            <person name="Lee J.-S."/>
        </authorList>
    </citation>
    <scope>NUCLEOTIDE SEQUENCE</scope>
    <source>
        <strain evidence="5">LIP-5</strain>
    </source>
</reference>
<dbReference type="GO" id="GO:0003700">
    <property type="term" value="F:DNA-binding transcription factor activity"/>
    <property type="evidence" value="ECO:0007669"/>
    <property type="project" value="InterPro"/>
</dbReference>